<feature type="domain" description="Predicted 3'-5' exonuclease PolB-like" evidence="2">
    <location>
        <begin position="66"/>
        <end position="281"/>
    </location>
</feature>
<dbReference type="GO" id="GO:0004527">
    <property type="term" value="F:exonuclease activity"/>
    <property type="evidence" value="ECO:0007669"/>
    <property type="project" value="UniProtKB-KW"/>
</dbReference>
<dbReference type="Gene3D" id="3.30.420.10">
    <property type="entry name" value="Ribonuclease H-like superfamily/Ribonuclease H"/>
    <property type="match status" value="1"/>
</dbReference>
<keyword evidence="3" id="KW-0540">Nuclease</keyword>
<organism evidence="3 4">
    <name type="scientific">Methylobacterium oryzae</name>
    <dbReference type="NCBI Taxonomy" id="334852"/>
    <lineage>
        <taxon>Bacteria</taxon>
        <taxon>Pseudomonadati</taxon>
        <taxon>Pseudomonadota</taxon>
        <taxon>Alphaproteobacteria</taxon>
        <taxon>Hyphomicrobiales</taxon>
        <taxon>Methylobacteriaceae</taxon>
        <taxon>Methylobacterium</taxon>
    </lineage>
</organism>
<sequence>MQTRFAFTQAAPPRMGTVRAATRRTRAAPVAGTGTPRSPHDALLVLDVETVPDAALVPADWPADRFPKNAWHRIVAVSFVTADILHGPDGREGYVMTACRSGGGPDWDEGRLLGAFWRFFETGRYRVVTWNGRAFDMPTILARSMIHGVDASAWFCRGSKWEGYRHRFAIDWHTDLMDAMSEHGAAHRMTLAEAAATIGLPGKLGEHGSNVAALVEAGELDRVRGYCETDCLNTFVLYLRWAHLTGRSDAASHDHAILSLTGHLASARAERPHLGRFLDAWREAAHRGMTLQAPRTSGTPDR</sequence>
<keyword evidence="3" id="KW-0378">Hydrolase</keyword>
<feature type="region of interest" description="Disordered" evidence="1">
    <location>
        <begin position="13"/>
        <end position="36"/>
    </location>
</feature>
<dbReference type="Proteomes" id="UP001355206">
    <property type="component" value="Unassembled WGS sequence"/>
</dbReference>
<name>A0ABU7TTR9_9HYPH</name>
<proteinExistence type="predicted"/>
<dbReference type="InterPro" id="IPR012337">
    <property type="entry name" value="RNaseH-like_sf"/>
</dbReference>
<keyword evidence="4" id="KW-1185">Reference proteome</keyword>
<accession>A0ABU7TTR9</accession>
<evidence type="ECO:0000313" key="4">
    <source>
        <dbReference type="Proteomes" id="UP001355206"/>
    </source>
</evidence>
<keyword evidence="3" id="KW-0269">Exonuclease</keyword>
<gene>
    <name evidence="3" type="ORF">MOTC310_23705</name>
</gene>
<dbReference type="EMBL" id="MLCA01000014">
    <property type="protein sequence ID" value="MEE7493300.1"/>
    <property type="molecule type" value="Genomic_DNA"/>
</dbReference>
<protein>
    <submittedName>
        <fullName evidence="3">3'-5' exonuclease</fullName>
    </submittedName>
</protein>
<dbReference type="RefSeq" id="WP_331303540.1">
    <property type="nucleotide sequence ID" value="NZ_MLCA01000014.1"/>
</dbReference>
<dbReference type="InterPro" id="IPR019288">
    <property type="entry name" value="3'-5'_exonuclease_PolB-like"/>
</dbReference>
<evidence type="ECO:0000259" key="2">
    <source>
        <dbReference type="Pfam" id="PF10108"/>
    </source>
</evidence>
<evidence type="ECO:0000313" key="3">
    <source>
        <dbReference type="EMBL" id="MEE7493300.1"/>
    </source>
</evidence>
<feature type="compositionally biased region" description="Low complexity" evidence="1">
    <location>
        <begin position="27"/>
        <end position="36"/>
    </location>
</feature>
<dbReference type="Pfam" id="PF10108">
    <property type="entry name" value="DNA_pol_B_exo2"/>
    <property type="match status" value="1"/>
</dbReference>
<dbReference type="InterPro" id="IPR036397">
    <property type="entry name" value="RNaseH_sf"/>
</dbReference>
<dbReference type="SUPFAM" id="SSF53098">
    <property type="entry name" value="Ribonuclease H-like"/>
    <property type="match status" value="1"/>
</dbReference>
<reference evidence="3 4" key="1">
    <citation type="journal article" date="2012" name="Genet. Mol. Biol.">
        <title>Analysis of 16S rRNA and mxaF genes revealing insights into Methylobacterium niche-specific plant association.</title>
        <authorList>
            <person name="Dourado M.N."/>
            <person name="Andreote F.D."/>
            <person name="Dini-Andreote F."/>
            <person name="Conti R."/>
            <person name="Araujo J.M."/>
            <person name="Araujo W.L."/>
        </authorList>
    </citation>
    <scope>NUCLEOTIDE SEQUENCE [LARGE SCALE GENOMIC DNA]</scope>
    <source>
        <strain evidence="3 4">TC3-10</strain>
    </source>
</reference>
<comment type="caution">
    <text evidence="3">The sequence shown here is derived from an EMBL/GenBank/DDBJ whole genome shotgun (WGS) entry which is preliminary data.</text>
</comment>
<dbReference type="CDD" id="cd05782">
    <property type="entry name" value="DNA_polB_like1_exo"/>
    <property type="match status" value="1"/>
</dbReference>
<evidence type="ECO:0000256" key="1">
    <source>
        <dbReference type="SAM" id="MobiDB-lite"/>
    </source>
</evidence>